<reference evidence="3" key="2">
    <citation type="submission" date="2021-01" db="EMBL/GenBank/DDBJ databases">
        <authorList>
            <person name="Kang M."/>
        </authorList>
    </citation>
    <scope>NUCLEOTIDE SEQUENCE</scope>
    <source>
        <strain evidence="3">KACC 17527</strain>
    </source>
</reference>
<dbReference type="InterPro" id="IPR014861">
    <property type="entry name" value="CNP1-like_dom"/>
</dbReference>
<dbReference type="EMBL" id="JAEPWM010000004">
    <property type="protein sequence ID" value="MBK6006972.1"/>
    <property type="molecule type" value="Genomic_DNA"/>
</dbReference>
<feature type="domain" description="CNP1-like uncharacterised" evidence="2">
    <location>
        <begin position="38"/>
        <end position="169"/>
    </location>
</feature>
<dbReference type="RefSeq" id="WP_201171451.1">
    <property type="nucleotide sequence ID" value="NZ_JAEPWM010000004.1"/>
</dbReference>
<accession>A0A934TSY4</accession>
<evidence type="ECO:0000313" key="3">
    <source>
        <dbReference type="EMBL" id="MBK6006972.1"/>
    </source>
</evidence>
<keyword evidence="4" id="KW-1185">Reference proteome</keyword>
<feature type="signal peptide" evidence="1">
    <location>
        <begin position="1"/>
        <end position="19"/>
    </location>
</feature>
<sequence>MLRRVLALALAGAVTAASAAELGAPPGTPDNSYIPDVPEWQELDTPPPPPLRTQGLIPIEVEGSRLTFGVDPASISVGSDSVVRYVVVARSSSGAINAMYEGLRCDGGQVKVYARYTPGQGWVPVTDASWQPLRTGVASTRHSMAIARGGACMERAPNGSAAQIALDLKAPVDRRFLGGGVNR</sequence>
<protein>
    <submittedName>
        <fullName evidence="3">CNP1-like family protein</fullName>
    </submittedName>
</protein>
<dbReference type="Proteomes" id="UP000630528">
    <property type="component" value="Unassembled WGS sequence"/>
</dbReference>
<name>A0A934TSY4_9BURK</name>
<evidence type="ECO:0000313" key="4">
    <source>
        <dbReference type="Proteomes" id="UP000630528"/>
    </source>
</evidence>
<feature type="chain" id="PRO_5036805798" evidence="1">
    <location>
        <begin position="20"/>
        <end position="183"/>
    </location>
</feature>
<reference evidence="3" key="1">
    <citation type="journal article" date="2012" name="J. Microbiol. Biotechnol.">
        <title>Ramlibacter ginsenosidimutans sp. nov., with ginsenoside-converting activity.</title>
        <authorList>
            <person name="Wang L."/>
            <person name="An D.S."/>
            <person name="Kim S.G."/>
            <person name="Jin F.X."/>
            <person name="Kim S.C."/>
            <person name="Lee S.T."/>
            <person name="Im W.T."/>
        </authorList>
    </citation>
    <scope>NUCLEOTIDE SEQUENCE</scope>
    <source>
        <strain evidence="3">KACC 17527</strain>
    </source>
</reference>
<evidence type="ECO:0000256" key="1">
    <source>
        <dbReference type="SAM" id="SignalP"/>
    </source>
</evidence>
<dbReference type="AlphaFoldDB" id="A0A934TSY4"/>
<dbReference type="Pfam" id="PF08750">
    <property type="entry name" value="CNP1"/>
    <property type="match status" value="1"/>
</dbReference>
<comment type="caution">
    <text evidence="3">The sequence shown here is derived from an EMBL/GenBank/DDBJ whole genome shotgun (WGS) entry which is preliminary data.</text>
</comment>
<proteinExistence type="predicted"/>
<keyword evidence="1" id="KW-0732">Signal</keyword>
<evidence type="ECO:0000259" key="2">
    <source>
        <dbReference type="Pfam" id="PF08750"/>
    </source>
</evidence>
<gene>
    <name evidence="3" type="ORF">JJB11_12795</name>
</gene>
<organism evidence="3 4">
    <name type="scientific">Ramlibacter ginsenosidimutans</name>
    <dbReference type="NCBI Taxonomy" id="502333"/>
    <lineage>
        <taxon>Bacteria</taxon>
        <taxon>Pseudomonadati</taxon>
        <taxon>Pseudomonadota</taxon>
        <taxon>Betaproteobacteria</taxon>
        <taxon>Burkholderiales</taxon>
        <taxon>Comamonadaceae</taxon>
        <taxon>Ramlibacter</taxon>
    </lineage>
</organism>